<dbReference type="EMBL" id="CAJNRD030001124">
    <property type="protein sequence ID" value="CAG5109332.1"/>
    <property type="molecule type" value="Genomic_DNA"/>
</dbReference>
<dbReference type="Pfam" id="PF14529">
    <property type="entry name" value="Exo_endo_phos_2"/>
    <property type="match status" value="1"/>
</dbReference>
<evidence type="ECO:0000256" key="1">
    <source>
        <dbReference type="SAM" id="MobiDB-lite"/>
    </source>
</evidence>
<comment type="caution">
    <text evidence="3">The sequence shown here is derived from an EMBL/GenBank/DDBJ whole genome shotgun (WGS) entry which is preliminary data.</text>
</comment>
<protein>
    <recommendedName>
        <fullName evidence="2">Endonuclease/exonuclease/phosphatase domain-containing protein</fullName>
    </recommendedName>
</protein>
<gene>
    <name evidence="3" type="ORF">HICCMSTLAB_LOCUS13968</name>
</gene>
<keyword evidence="4" id="KW-1185">Reference proteome</keyword>
<dbReference type="InterPro" id="IPR005135">
    <property type="entry name" value="Endo/exonuclease/phosphatase"/>
</dbReference>
<evidence type="ECO:0000259" key="2">
    <source>
        <dbReference type="Pfam" id="PF14529"/>
    </source>
</evidence>
<dbReference type="GO" id="GO:0003824">
    <property type="term" value="F:catalytic activity"/>
    <property type="evidence" value="ECO:0007669"/>
    <property type="project" value="InterPro"/>
</dbReference>
<organism evidence="3 4">
    <name type="scientific">Cotesia congregata</name>
    <name type="common">Parasitoid wasp</name>
    <name type="synonym">Apanteles congregatus</name>
    <dbReference type="NCBI Taxonomy" id="51543"/>
    <lineage>
        <taxon>Eukaryota</taxon>
        <taxon>Metazoa</taxon>
        <taxon>Ecdysozoa</taxon>
        <taxon>Arthropoda</taxon>
        <taxon>Hexapoda</taxon>
        <taxon>Insecta</taxon>
        <taxon>Pterygota</taxon>
        <taxon>Neoptera</taxon>
        <taxon>Endopterygota</taxon>
        <taxon>Hymenoptera</taxon>
        <taxon>Apocrita</taxon>
        <taxon>Ichneumonoidea</taxon>
        <taxon>Braconidae</taxon>
        <taxon>Microgastrinae</taxon>
        <taxon>Cotesia</taxon>
    </lineage>
</organism>
<reference evidence="3" key="1">
    <citation type="submission" date="2021-04" db="EMBL/GenBank/DDBJ databases">
        <authorList>
            <person name="Chebbi M.A.C M."/>
        </authorList>
    </citation>
    <scope>NUCLEOTIDE SEQUENCE</scope>
</reference>
<sequence length="204" mass="22079">MDFTTSVTGMPPQPGANGPSRRSVSSWDSLSKFDIFCLNETWSTTPVTVSNEFNNFNILFSQATKLHDVGRANMLQATLCEVQTTHKHDLIVLGGDFNARVGVQGAVHEDIVSGSSLLPYHSSLDPLSSPRGSLSTDFCETNGFILLNGRLPGDSPAQHTYCSSQGKSVIDLIWTNLLGISYVSDMQVISTPTTSDHFPVLLSL</sequence>
<dbReference type="InterPro" id="IPR036691">
    <property type="entry name" value="Endo/exonu/phosph_ase_sf"/>
</dbReference>
<feature type="region of interest" description="Disordered" evidence="1">
    <location>
        <begin position="1"/>
        <end position="23"/>
    </location>
</feature>
<feature type="domain" description="Endonuclease/exonuclease/phosphatase" evidence="2">
    <location>
        <begin position="73"/>
        <end position="200"/>
    </location>
</feature>
<dbReference type="AlphaFoldDB" id="A0A8J2HP80"/>
<proteinExistence type="predicted"/>
<name>A0A8J2HP80_COTCN</name>
<evidence type="ECO:0000313" key="4">
    <source>
        <dbReference type="Proteomes" id="UP000786811"/>
    </source>
</evidence>
<dbReference type="Proteomes" id="UP000786811">
    <property type="component" value="Unassembled WGS sequence"/>
</dbReference>
<dbReference type="SUPFAM" id="SSF56219">
    <property type="entry name" value="DNase I-like"/>
    <property type="match status" value="1"/>
</dbReference>
<accession>A0A8J2HP80</accession>
<feature type="non-terminal residue" evidence="3">
    <location>
        <position position="1"/>
    </location>
</feature>
<dbReference type="Gene3D" id="3.60.10.10">
    <property type="entry name" value="Endonuclease/exonuclease/phosphatase"/>
    <property type="match status" value="1"/>
</dbReference>
<dbReference type="OrthoDB" id="7700971at2759"/>
<evidence type="ECO:0000313" key="3">
    <source>
        <dbReference type="EMBL" id="CAG5109332.1"/>
    </source>
</evidence>